<evidence type="ECO:0000256" key="2">
    <source>
        <dbReference type="SAM" id="Phobius"/>
    </source>
</evidence>
<keyword evidence="2" id="KW-0472">Membrane</keyword>
<feature type="compositionally biased region" description="Basic residues" evidence="1">
    <location>
        <begin position="69"/>
        <end position="88"/>
    </location>
</feature>
<dbReference type="InterPro" id="IPR010296">
    <property type="entry name" value="DUF899_thioredox"/>
</dbReference>
<accession>A0ABW4FXS6</accession>
<evidence type="ECO:0000313" key="3">
    <source>
        <dbReference type="EMBL" id="MFD1534870.1"/>
    </source>
</evidence>
<comment type="caution">
    <text evidence="3">The sequence shown here is derived from an EMBL/GenBank/DDBJ whole genome shotgun (WGS) entry which is preliminary data.</text>
</comment>
<dbReference type="Pfam" id="PF05988">
    <property type="entry name" value="DUF899"/>
    <property type="match status" value="1"/>
</dbReference>
<name>A0ABW4FXS6_9PSEU</name>
<keyword evidence="4" id="KW-1185">Reference proteome</keyword>
<gene>
    <name evidence="3" type="ORF">ACFSCY_36200</name>
</gene>
<proteinExistence type="predicted"/>
<sequence>MHLVCYLRDGDRVFETYWTTGRGVETVDLNYSLMDLTAYGRQEPWEDSPPRLAAAVGRGRSRPADPHQRTSHRPVVAHRGRPIRRPGHRRPRSRLVVVWVLLLVTPPGVVVTAARAAPS</sequence>
<keyword evidence="2" id="KW-0812">Transmembrane</keyword>
<feature type="transmembrane region" description="Helical" evidence="2">
    <location>
        <begin position="95"/>
        <end position="117"/>
    </location>
</feature>
<evidence type="ECO:0000313" key="4">
    <source>
        <dbReference type="Proteomes" id="UP001597145"/>
    </source>
</evidence>
<organism evidence="3 4">
    <name type="scientific">Pseudonocardia aurantiaca</name>
    <dbReference type="NCBI Taxonomy" id="75290"/>
    <lineage>
        <taxon>Bacteria</taxon>
        <taxon>Bacillati</taxon>
        <taxon>Actinomycetota</taxon>
        <taxon>Actinomycetes</taxon>
        <taxon>Pseudonocardiales</taxon>
        <taxon>Pseudonocardiaceae</taxon>
        <taxon>Pseudonocardia</taxon>
    </lineage>
</organism>
<reference evidence="4" key="1">
    <citation type="journal article" date="2019" name="Int. J. Syst. Evol. Microbiol.">
        <title>The Global Catalogue of Microorganisms (GCM) 10K type strain sequencing project: providing services to taxonomists for standard genome sequencing and annotation.</title>
        <authorList>
            <consortium name="The Broad Institute Genomics Platform"/>
            <consortium name="The Broad Institute Genome Sequencing Center for Infectious Disease"/>
            <person name="Wu L."/>
            <person name="Ma J."/>
        </authorList>
    </citation>
    <scope>NUCLEOTIDE SEQUENCE [LARGE SCALE GENOMIC DNA]</scope>
    <source>
        <strain evidence="4">JCM 12165</strain>
    </source>
</reference>
<evidence type="ECO:0000256" key="1">
    <source>
        <dbReference type="SAM" id="MobiDB-lite"/>
    </source>
</evidence>
<dbReference type="Proteomes" id="UP001597145">
    <property type="component" value="Unassembled WGS sequence"/>
</dbReference>
<protein>
    <submittedName>
        <fullName evidence="3">DUF899 family protein</fullName>
    </submittedName>
</protein>
<feature type="region of interest" description="Disordered" evidence="1">
    <location>
        <begin position="45"/>
        <end position="88"/>
    </location>
</feature>
<dbReference type="RefSeq" id="WP_379660098.1">
    <property type="nucleotide sequence ID" value="NZ_JBHUCP010000046.1"/>
</dbReference>
<dbReference type="EMBL" id="JBHUCP010000046">
    <property type="protein sequence ID" value="MFD1534870.1"/>
    <property type="molecule type" value="Genomic_DNA"/>
</dbReference>
<keyword evidence="2" id="KW-1133">Transmembrane helix</keyword>